<proteinExistence type="predicted"/>
<comment type="caution">
    <text evidence="1">The sequence shown here is derived from an EMBL/GenBank/DDBJ whole genome shotgun (WGS) entry which is preliminary data.</text>
</comment>
<name>A0ABS8G527_9ALTE</name>
<evidence type="ECO:0000313" key="2">
    <source>
        <dbReference type="Proteomes" id="UP001520878"/>
    </source>
</evidence>
<dbReference type="GO" id="GO:0016301">
    <property type="term" value="F:kinase activity"/>
    <property type="evidence" value="ECO:0007669"/>
    <property type="project" value="UniProtKB-KW"/>
</dbReference>
<dbReference type="Gene3D" id="3.40.50.300">
    <property type="entry name" value="P-loop containing nucleotide triphosphate hydrolases"/>
    <property type="match status" value="1"/>
</dbReference>
<keyword evidence="2" id="KW-1185">Reference proteome</keyword>
<sequence>MLNEFAEKNALDQSFIHTAQKWFIPLAEQIEVHHDSANGPLFVGVNGAQGSGKSTLTAFLSDYFSRRCGLSVANLSLDDFYLSRQQRAELARTVHPLLATRGVPGTHDTKSMADVLMALRDSTDVALPRFDKSMDDPVPRQQWSHCSHADIVLFEGWCWGVRPQTANALLQPVNALEAEEDPNGVWRRYVNQVLATDYVPLYAHMDHWVMLKAPSFACIYQWRLEQEHKLAARMGSDAPGIMSAEQVKRFIQHYQRLTEHGLATLPFHCDWVYSLNTHRHINSCHQRGKD</sequence>
<organism evidence="1 2">
    <name type="scientific">Fluctibacter halophilus</name>
    <dbReference type="NCBI Taxonomy" id="226011"/>
    <lineage>
        <taxon>Bacteria</taxon>
        <taxon>Pseudomonadati</taxon>
        <taxon>Pseudomonadota</taxon>
        <taxon>Gammaproteobacteria</taxon>
        <taxon>Alteromonadales</taxon>
        <taxon>Alteromonadaceae</taxon>
        <taxon>Fluctibacter</taxon>
    </lineage>
</organism>
<protein>
    <submittedName>
        <fullName evidence="1">Kinase</fullName>
    </submittedName>
</protein>
<dbReference type="SUPFAM" id="SSF52540">
    <property type="entry name" value="P-loop containing nucleoside triphosphate hydrolases"/>
    <property type="match status" value="1"/>
</dbReference>
<reference evidence="1 2" key="1">
    <citation type="submission" date="2021-10" db="EMBL/GenBank/DDBJ databases">
        <title>Draft genome of Aestuariibacter halophilus JC2043.</title>
        <authorList>
            <person name="Emsley S.A."/>
            <person name="Pfannmuller K.M."/>
            <person name="Ushijima B."/>
            <person name="Saw J.H."/>
            <person name="Videau P."/>
        </authorList>
    </citation>
    <scope>NUCLEOTIDE SEQUENCE [LARGE SCALE GENOMIC DNA]</scope>
    <source>
        <strain evidence="1 2">JC2043</strain>
    </source>
</reference>
<dbReference type="EMBL" id="JAJEWP010000001">
    <property type="protein sequence ID" value="MCC2615543.1"/>
    <property type="molecule type" value="Genomic_DNA"/>
</dbReference>
<evidence type="ECO:0000313" key="1">
    <source>
        <dbReference type="EMBL" id="MCC2615543.1"/>
    </source>
</evidence>
<dbReference type="RefSeq" id="WP_229157494.1">
    <property type="nucleotide sequence ID" value="NZ_JAJEWP010000001.1"/>
</dbReference>
<gene>
    <name evidence="1" type="ORF">LJ739_04745</name>
</gene>
<accession>A0ABS8G527</accession>
<dbReference type="InterPro" id="IPR027417">
    <property type="entry name" value="P-loop_NTPase"/>
</dbReference>
<keyword evidence="1" id="KW-0808">Transferase</keyword>
<dbReference type="PANTHER" id="PTHR10285">
    <property type="entry name" value="URIDINE KINASE"/>
    <property type="match status" value="1"/>
</dbReference>
<dbReference type="Proteomes" id="UP001520878">
    <property type="component" value="Unassembled WGS sequence"/>
</dbReference>
<keyword evidence="1" id="KW-0418">Kinase</keyword>